<reference evidence="1 2" key="1">
    <citation type="journal article" date="2019" name="Sci. Rep.">
        <title>Orb-weaving spider Araneus ventricosus genome elucidates the spidroin gene catalogue.</title>
        <authorList>
            <person name="Kono N."/>
            <person name="Nakamura H."/>
            <person name="Ohtoshi R."/>
            <person name="Moran D.A.P."/>
            <person name="Shinohara A."/>
            <person name="Yoshida Y."/>
            <person name="Fujiwara M."/>
            <person name="Mori M."/>
            <person name="Tomita M."/>
            <person name="Arakawa K."/>
        </authorList>
    </citation>
    <scope>NUCLEOTIDE SEQUENCE [LARGE SCALE GENOMIC DNA]</scope>
</reference>
<comment type="caution">
    <text evidence="1">The sequence shown here is derived from an EMBL/GenBank/DDBJ whole genome shotgun (WGS) entry which is preliminary data.</text>
</comment>
<proteinExistence type="predicted"/>
<keyword evidence="2" id="KW-1185">Reference proteome</keyword>
<evidence type="ECO:0000313" key="1">
    <source>
        <dbReference type="EMBL" id="GBN16064.1"/>
    </source>
</evidence>
<gene>
    <name evidence="1" type="ORF">AVEN_197255_1</name>
</gene>
<dbReference type="Proteomes" id="UP000499080">
    <property type="component" value="Unassembled WGS sequence"/>
</dbReference>
<sequence>MVHCFHQFATHTPPLVSSAPYNVPVRWGNVRVRSLGAPNIEHFMVCRREKCDCYDSAIPYARCSCTCKESALTDRTLYQLHTLKEVKTRRNRLLWRN</sequence>
<dbReference type="EMBL" id="BGPR01006099">
    <property type="protein sequence ID" value="GBN16064.1"/>
    <property type="molecule type" value="Genomic_DNA"/>
</dbReference>
<dbReference type="AlphaFoldDB" id="A0A4Y2LNK4"/>
<evidence type="ECO:0000313" key="2">
    <source>
        <dbReference type="Proteomes" id="UP000499080"/>
    </source>
</evidence>
<accession>A0A4Y2LNK4</accession>
<organism evidence="1 2">
    <name type="scientific">Araneus ventricosus</name>
    <name type="common">Orbweaver spider</name>
    <name type="synonym">Epeira ventricosa</name>
    <dbReference type="NCBI Taxonomy" id="182803"/>
    <lineage>
        <taxon>Eukaryota</taxon>
        <taxon>Metazoa</taxon>
        <taxon>Ecdysozoa</taxon>
        <taxon>Arthropoda</taxon>
        <taxon>Chelicerata</taxon>
        <taxon>Arachnida</taxon>
        <taxon>Araneae</taxon>
        <taxon>Araneomorphae</taxon>
        <taxon>Entelegynae</taxon>
        <taxon>Araneoidea</taxon>
        <taxon>Araneidae</taxon>
        <taxon>Araneus</taxon>
    </lineage>
</organism>
<name>A0A4Y2LNK4_ARAVE</name>
<protein>
    <submittedName>
        <fullName evidence="1">Uncharacterized protein</fullName>
    </submittedName>
</protein>